<dbReference type="AlphaFoldDB" id="A0A1X7SGV2"/>
<evidence type="ECO:0000256" key="1">
    <source>
        <dbReference type="SAM" id="Coils"/>
    </source>
</evidence>
<dbReference type="InParanoid" id="A0A1X7SGV2"/>
<keyword evidence="1" id="KW-0175">Coiled coil</keyword>
<name>A0A1X7SGV2_AMPQE</name>
<reference evidence="3" key="1">
    <citation type="submission" date="2017-05" db="UniProtKB">
        <authorList>
            <consortium name="EnsemblMetazoa"/>
        </authorList>
    </citation>
    <scope>IDENTIFICATION</scope>
</reference>
<proteinExistence type="predicted"/>
<evidence type="ECO:0000313" key="3">
    <source>
        <dbReference type="EnsemblMetazoa" id="Aqu2.1.01320_001"/>
    </source>
</evidence>
<accession>A0A1X7SGV2</accession>
<feature type="compositionally biased region" description="Polar residues" evidence="2">
    <location>
        <begin position="150"/>
        <end position="159"/>
    </location>
</feature>
<organism evidence="3">
    <name type="scientific">Amphimedon queenslandica</name>
    <name type="common">Sponge</name>
    <dbReference type="NCBI Taxonomy" id="400682"/>
    <lineage>
        <taxon>Eukaryota</taxon>
        <taxon>Metazoa</taxon>
        <taxon>Porifera</taxon>
        <taxon>Demospongiae</taxon>
        <taxon>Heteroscleromorpha</taxon>
        <taxon>Haplosclerida</taxon>
        <taxon>Niphatidae</taxon>
        <taxon>Amphimedon</taxon>
    </lineage>
</organism>
<protein>
    <recommendedName>
        <fullName evidence="4">BEN domain-containing protein</fullName>
    </recommendedName>
</protein>
<feature type="coiled-coil region" evidence="1">
    <location>
        <begin position="5"/>
        <end position="32"/>
    </location>
</feature>
<evidence type="ECO:0000256" key="2">
    <source>
        <dbReference type="SAM" id="MobiDB-lite"/>
    </source>
</evidence>
<sequence>MEINLDDLQTRLTKTENSLKKALVRIAKLEETVSKEQHFSANDDQWNESQMDQQFDVTQDSHLSASYNYSTGNTFSDSLTDDDYPPPLPPPIAQPHINHSTPDSYRYKHYTSFYPPPQLHSYSQPHPHKHLQTGPALPPVKLSKYYHSQPVHSPTPLQQSTCNPSPSPIPSPTSVPTCLPIMGRKKGGNLSSTGINKESLISPDMVVKKYEHLCKENGVGTLAVKLANESFFGADILKQCTVMGCRDIPALPLNELNELKQTIFSLFPKYWYNQAEFEAKVWNSCTNAIGQLCKRVRQQ</sequence>
<evidence type="ECO:0008006" key="4">
    <source>
        <dbReference type="Google" id="ProtNLM"/>
    </source>
</evidence>
<feature type="region of interest" description="Disordered" evidence="2">
    <location>
        <begin position="74"/>
        <end position="101"/>
    </location>
</feature>
<feature type="region of interest" description="Disordered" evidence="2">
    <location>
        <begin position="149"/>
        <end position="169"/>
    </location>
</feature>
<dbReference type="EnsemblMetazoa" id="Aqu2.1.01320_001">
    <property type="protein sequence ID" value="Aqu2.1.01320_001"/>
    <property type="gene ID" value="Aqu2.1.01320"/>
</dbReference>